<evidence type="ECO:0000313" key="2">
    <source>
        <dbReference type="EMBL" id="SEG13088.1"/>
    </source>
</evidence>
<dbReference type="SUPFAM" id="SSF54909">
    <property type="entry name" value="Dimeric alpha+beta barrel"/>
    <property type="match status" value="1"/>
</dbReference>
<evidence type="ECO:0000313" key="5">
    <source>
        <dbReference type="Proteomes" id="UP000236729"/>
    </source>
</evidence>
<accession>A0A1I2A8C0</accession>
<dbReference type="InterPro" id="IPR013097">
    <property type="entry name" value="Dabb"/>
</dbReference>
<dbReference type="SMR" id="A0A1H5XMW8"/>
<protein>
    <submittedName>
        <fullName evidence="2">Stress responsive A/B Barrel Domain</fullName>
    </submittedName>
</protein>
<dbReference type="RefSeq" id="WP_093356391.1">
    <property type="nucleotide sequence ID" value="NZ_FNVB01000002.1"/>
</dbReference>
<dbReference type="PROSITE" id="PS51502">
    <property type="entry name" value="S_R_A_B_BARREL"/>
    <property type="match status" value="1"/>
</dbReference>
<name>A0A1H5XMW8_9PSEU</name>
<evidence type="ECO:0000259" key="1">
    <source>
        <dbReference type="PROSITE" id="PS51502"/>
    </source>
</evidence>
<evidence type="ECO:0000313" key="4">
    <source>
        <dbReference type="Proteomes" id="UP000199690"/>
    </source>
</evidence>
<dbReference type="EMBL" id="FNVB01000002">
    <property type="protein sequence ID" value="SEG13088.1"/>
    <property type="molecule type" value="Genomic_DNA"/>
</dbReference>
<gene>
    <name evidence="2" type="ORF">SAMN02982929_01580</name>
    <name evidence="3" type="ORF">SAMN05216506_11144</name>
</gene>
<dbReference type="Proteomes" id="UP000199690">
    <property type="component" value="Unassembled WGS sequence"/>
</dbReference>
<dbReference type="InterPro" id="IPR011008">
    <property type="entry name" value="Dimeric_a/b-barrel"/>
</dbReference>
<accession>A0A1H5XMW8</accession>
<dbReference type="AlphaFoldDB" id="A0A1H5XMW8"/>
<dbReference type="Gene3D" id="3.30.70.100">
    <property type="match status" value="1"/>
</dbReference>
<sequence length="128" mass="14261">MIILMLRFAFRAETTQAERAAVLTAMRRTANLDSVSFSAVGQDLGDSADGYTHAYCAGVRDLVALRRYLYDPVHLDGDLQILPHLARLSALQSSDDMDPALKEKIVAMHREKVAAHPEWGRLLDTIPR</sequence>
<organism evidence="2 5">
    <name type="scientific">Saccharopolyspora kobensis</name>
    <dbReference type="NCBI Taxonomy" id="146035"/>
    <lineage>
        <taxon>Bacteria</taxon>
        <taxon>Bacillati</taxon>
        <taxon>Actinomycetota</taxon>
        <taxon>Actinomycetes</taxon>
        <taxon>Pseudonocardiales</taxon>
        <taxon>Pseudonocardiaceae</taxon>
        <taxon>Saccharopolyspora</taxon>
    </lineage>
</organism>
<evidence type="ECO:0000313" key="3">
    <source>
        <dbReference type="EMBL" id="SFE40324.1"/>
    </source>
</evidence>
<reference evidence="4 5" key="1">
    <citation type="submission" date="2016-10" db="EMBL/GenBank/DDBJ databases">
        <authorList>
            <person name="Varghese N."/>
            <person name="Submissions S."/>
        </authorList>
    </citation>
    <scope>NUCLEOTIDE SEQUENCE [LARGE SCALE GENOMIC DNA]</scope>
    <source>
        <strain evidence="5">ATCC 20501</strain>
        <strain evidence="3 4">CGMCC 4.3529</strain>
    </source>
</reference>
<feature type="domain" description="Stress-response A/B barrel" evidence="1">
    <location>
        <begin position="1"/>
        <end position="93"/>
    </location>
</feature>
<reference evidence="2" key="2">
    <citation type="submission" date="2016-10" db="EMBL/GenBank/DDBJ databases">
        <authorList>
            <person name="de Groot N.N."/>
        </authorList>
    </citation>
    <scope>NUCLEOTIDE SEQUENCE [LARGE SCALE GENOMIC DNA]</scope>
    <source>
        <strain evidence="2">ATCC 20501</strain>
    </source>
</reference>
<keyword evidence="4" id="KW-1185">Reference proteome</keyword>
<proteinExistence type="predicted"/>
<dbReference type="Proteomes" id="UP000236729">
    <property type="component" value="Unassembled WGS sequence"/>
</dbReference>
<dbReference type="Pfam" id="PF07876">
    <property type="entry name" value="Dabb"/>
    <property type="match status" value="1"/>
</dbReference>
<dbReference type="EMBL" id="FOME01000011">
    <property type="protein sequence ID" value="SFE40324.1"/>
    <property type="molecule type" value="Genomic_DNA"/>
</dbReference>